<keyword evidence="1" id="KW-1133">Transmembrane helix</keyword>
<dbReference type="Pfam" id="PF12730">
    <property type="entry name" value="ABC2_membrane_4"/>
    <property type="match status" value="1"/>
</dbReference>
<organism evidence="2 3">
    <name type="scientific">Virgisporangium aurantiacum</name>
    <dbReference type="NCBI Taxonomy" id="175570"/>
    <lineage>
        <taxon>Bacteria</taxon>
        <taxon>Bacillati</taxon>
        <taxon>Actinomycetota</taxon>
        <taxon>Actinomycetes</taxon>
        <taxon>Micromonosporales</taxon>
        <taxon>Micromonosporaceae</taxon>
        <taxon>Virgisporangium</taxon>
    </lineage>
</organism>
<feature type="transmembrane region" description="Helical" evidence="1">
    <location>
        <begin position="93"/>
        <end position="121"/>
    </location>
</feature>
<comment type="caution">
    <text evidence="2">The sequence shown here is derived from an EMBL/GenBank/DDBJ whole genome shotgun (WGS) entry which is preliminary data.</text>
</comment>
<reference evidence="2" key="1">
    <citation type="submission" date="2021-01" db="EMBL/GenBank/DDBJ databases">
        <title>Whole genome shotgun sequence of Virgisporangium aurantiacum NBRC 16421.</title>
        <authorList>
            <person name="Komaki H."/>
            <person name="Tamura T."/>
        </authorList>
    </citation>
    <scope>NUCLEOTIDE SEQUENCE</scope>
    <source>
        <strain evidence="2">NBRC 16421</strain>
    </source>
</reference>
<evidence type="ECO:0000313" key="2">
    <source>
        <dbReference type="EMBL" id="GIJ60143.1"/>
    </source>
</evidence>
<dbReference type="PANTHER" id="PTHR37305">
    <property type="entry name" value="INTEGRAL MEMBRANE PROTEIN-RELATED"/>
    <property type="match status" value="1"/>
</dbReference>
<accession>A0A8J3ZF24</accession>
<dbReference type="EMBL" id="BOPG01000050">
    <property type="protein sequence ID" value="GIJ60143.1"/>
    <property type="molecule type" value="Genomic_DNA"/>
</dbReference>
<keyword evidence="1" id="KW-0812">Transmembrane</keyword>
<proteinExistence type="predicted"/>
<dbReference type="AlphaFoldDB" id="A0A8J3ZF24"/>
<feature type="transmembrane region" description="Helical" evidence="1">
    <location>
        <begin position="141"/>
        <end position="163"/>
    </location>
</feature>
<keyword evidence="3" id="KW-1185">Reference proteome</keyword>
<feature type="transmembrane region" description="Helical" evidence="1">
    <location>
        <begin position="225"/>
        <end position="246"/>
    </location>
</feature>
<evidence type="ECO:0000313" key="3">
    <source>
        <dbReference type="Proteomes" id="UP000612585"/>
    </source>
</evidence>
<gene>
    <name evidence="2" type="ORF">Vau01_076590</name>
</gene>
<keyword evidence="1" id="KW-0472">Membrane</keyword>
<dbReference type="Proteomes" id="UP000612585">
    <property type="component" value="Unassembled WGS sequence"/>
</dbReference>
<dbReference type="RefSeq" id="WP_204004027.1">
    <property type="nucleotide sequence ID" value="NZ_BOPG01000050.1"/>
</dbReference>
<feature type="transmembrane region" description="Helical" evidence="1">
    <location>
        <begin position="53"/>
        <end position="73"/>
    </location>
</feature>
<protein>
    <submittedName>
        <fullName evidence="2">ABC transporter</fullName>
    </submittedName>
</protein>
<dbReference type="GO" id="GO:0140359">
    <property type="term" value="F:ABC-type transporter activity"/>
    <property type="evidence" value="ECO:0007669"/>
    <property type="project" value="InterPro"/>
</dbReference>
<evidence type="ECO:0000256" key="1">
    <source>
        <dbReference type="SAM" id="Phobius"/>
    </source>
</evidence>
<dbReference type="PANTHER" id="PTHR37305:SF1">
    <property type="entry name" value="MEMBRANE PROTEIN"/>
    <property type="match status" value="1"/>
</dbReference>
<name>A0A8J3ZF24_9ACTN</name>
<feature type="transmembrane region" description="Helical" evidence="1">
    <location>
        <begin position="170"/>
        <end position="190"/>
    </location>
</feature>
<dbReference type="GO" id="GO:0005886">
    <property type="term" value="C:plasma membrane"/>
    <property type="evidence" value="ECO:0007669"/>
    <property type="project" value="UniProtKB-SubCell"/>
</dbReference>
<sequence>MNTLRSEWTKLRTSPGTVWLILCVVVTTAAVSVFASAVTTCPARGCALDPTKVSLTGVTLGQAVAAILGVLVVGTEYASGTMRLTLTATPRRLAVLAAKAVTVTAMMVVAAVPAVVVSLLAGRNLLPGNGFIAPDLGSEPVLRAAVGSVAYLTLIALLSLGIATLVRDSATAIGAVLALLYVFPIVALAVSDADFARHLKQVSPTNAGLAIQATQGLDDLPIGPWQGLGVLAAWAAGSLLLAGVLLTSRDA</sequence>